<organism evidence="1 2">
    <name type="scientific">Pristionchus pacificus</name>
    <name type="common">Parasitic nematode worm</name>
    <dbReference type="NCBI Taxonomy" id="54126"/>
    <lineage>
        <taxon>Eukaryota</taxon>
        <taxon>Metazoa</taxon>
        <taxon>Ecdysozoa</taxon>
        <taxon>Nematoda</taxon>
        <taxon>Chromadorea</taxon>
        <taxon>Rhabditida</taxon>
        <taxon>Rhabditina</taxon>
        <taxon>Diplogasteromorpha</taxon>
        <taxon>Diplogasteroidea</taxon>
        <taxon>Neodiplogasteridae</taxon>
        <taxon>Pristionchus</taxon>
    </lineage>
</organism>
<reference evidence="1" key="2">
    <citation type="submission" date="2022-06" db="UniProtKB">
        <authorList>
            <consortium name="EnsemblMetazoa"/>
        </authorList>
    </citation>
    <scope>IDENTIFICATION</scope>
    <source>
        <strain evidence="1">PS312</strain>
    </source>
</reference>
<evidence type="ECO:0000313" key="2">
    <source>
        <dbReference type="Proteomes" id="UP000005239"/>
    </source>
</evidence>
<keyword evidence="2" id="KW-1185">Reference proteome</keyword>
<protein>
    <submittedName>
        <fullName evidence="1">Uncharacterized protein</fullName>
    </submittedName>
</protein>
<gene>
    <name evidence="1" type="primary">WBGene00275057</name>
</gene>
<dbReference type="AlphaFoldDB" id="A0A2A6BPP3"/>
<accession>A0A2A6BPP3</accession>
<sequence length="258" mass="28207">MSSLLPCFFLLLAVSFITAANLTCPNPPSNKPLALANIATAAGQIPGQIIYVFLQARLFGCEVEQAQMALNLTGQFVTEVIGWTKKIDPTQIPSDAGDVLNIIAQFTTNVLLKWPACWGAEALRVIQALIDSITCDVKFVRYGVDRGNPLVDSLRFASQAFFSLGVTLTVFYHAAGFKGNTVMYSNPVQTSFTELVKGLHDGSRLLMTKSAKTFTGDQNHKLVAMMEPNAVYSMSLVKKPCELNNRHESFSRISIPKP</sequence>
<dbReference type="Proteomes" id="UP000005239">
    <property type="component" value="Unassembled WGS sequence"/>
</dbReference>
<proteinExistence type="predicted"/>
<dbReference type="EnsemblMetazoa" id="PPA36688.1">
    <property type="protein sequence ID" value="PPA36688.1"/>
    <property type="gene ID" value="WBGene00275057"/>
</dbReference>
<accession>A0A8R1UR65</accession>
<evidence type="ECO:0000313" key="1">
    <source>
        <dbReference type="EnsemblMetazoa" id="PPA36688.1"/>
    </source>
</evidence>
<reference evidence="2" key="1">
    <citation type="journal article" date="2008" name="Nat. Genet.">
        <title>The Pristionchus pacificus genome provides a unique perspective on nematode lifestyle and parasitism.</title>
        <authorList>
            <person name="Dieterich C."/>
            <person name="Clifton S.W."/>
            <person name="Schuster L.N."/>
            <person name="Chinwalla A."/>
            <person name="Delehaunty K."/>
            <person name="Dinkelacker I."/>
            <person name="Fulton L."/>
            <person name="Fulton R."/>
            <person name="Godfrey J."/>
            <person name="Minx P."/>
            <person name="Mitreva M."/>
            <person name="Roeseler W."/>
            <person name="Tian H."/>
            <person name="Witte H."/>
            <person name="Yang S.P."/>
            <person name="Wilson R.K."/>
            <person name="Sommer R.J."/>
        </authorList>
    </citation>
    <scope>NUCLEOTIDE SEQUENCE [LARGE SCALE GENOMIC DNA]</scope>
    <source>
        <strain evidence="2">PS312</strain>
    </source>
</reference>
<name>A0A2A6BPP3_PRIPA</name>